<keyword evidence="2" id="KW-0560">Oxidoreductase</keyword>
<evidence type="ECO:0000256" key="2">
    <source>
        <dbReference type="ARBA" id="ARBA00023002"/>
    </source>
</evidence>
<organism evidence="3 4">
    <name type="scientific">Candidatus Marimicrobium litorale</name>
    <dbReference type="NCBI Taxonomy" id="2518991"/>
    <lineage>
        <taxon>Bacteria</taxon>
        <taxon>Pseudomonadati</taxon>
        <taxon>Pseudomonadota</taxon>
        <taxon>Gammaproteobacteria</taxon>
        <taxon>Cellvibrionales</taxon>
        <taxon>Halieaceae</taxon>
        <taxon>Marimicrobium</taxon>
    </lineage>
</organism>
<dbReference type="Gene3D" id="3.40.50.720">
    <property type="entry name" value="NAD(P)-binding Rossmann-like Domain"/>
    <property type="match status" value="1"/>
</dbReference>
<evidence type="ECO:0000313" key="4">
    <source>
        <dbReference type="Proteomes" id="UP001143304"/>
    </source>
</evidence>
<name>A0ABT3T3T0_9GAMM</name>
<reference evidence="3" key="1">
    <citation type="submission" date="2019-02" db="EMBL/GenBank/DDBJ databases">
        <authorList>
            <person name="Li S.-H."/>
        </authorList>
    </citation>
    <scope>NUCLEOTIDE SEQUENCE</scope>
    <source>
        <strain evidence="3">IMCC11814</strain>
    </source>
</reference>
<sequence length="249" mass="25631">MFQGISYDYSNAAVLVTGGTSGIGLACARGFSDAGASVIITGRGSDAGEYDADLAGMEYRQLDVGDRDALYALGSSLSKLDILINNAGGSQGDEWGAEGFDLSLDVNLSSAFHLSSACKKLLAASDFPGGASIIGIASMTSYFGFELTPGYGPAKAGLVQLIKTLGMSWGREGIRANAVAAGLTRSNLTSFVIESMPDMVEETLKRQGLKRTGEPEDIAAAVLFLTSPAAAWITGQTLPVDGGFTTGMG</sequence>
<evidence type="ECO:0000313" key="3">
    <source>
        <dbReference type="EMBL" id="MCX2976815.1"/>
    </source>
</evidence>
<dbReference type="InterPro" id="IPR036291">
    <property type="entry name" value="NAD(P)-bd_dom_sf"/>
</dbReference>
<dbReference type="InterPro" id="IPR002347">
    <property type="entry name" value="SDR_fam"/>
</dbReference>
<dbReference type="Pfam" id="PF13561">
    <property type="entry name" value="adh_short_C2"/>
    <property type="match status" value="1"/>
</dbReference>
<dbReference type="PANTHER" id="PTHR42760:SF115">
    <property type="entry name" value="3-OXOACYL-[ACYL-CARRIER-PROTEIN] REDUCTASE FABG"/>
    <property type="match status" value="1"/>
</dbReference>
<dbReference type="SUPFAM" id="SSF51735">
    <property type="entry name" value="NAD(P)-binding Rossmann-fold domains"/>
    <property type="match status" value="1"/>
</dbReference>
<gene>
    <name evidence="3" type="ORF">EYC82_05550</name>
</gene>
<comment type="caution">
    <text evidence="3">The sequence shown here is derived from an EMBL/GenBank/DDBJ whole genome shotgun (WGS) entry which is preliminary data.</text>
</comment>
<comment type="similarity">
    <text evidence="1">Belongs to the short-chain dehydrogenases/reductases (SDR) family.</text>
</comment>
<dbReference type="EMBL" id="SHNO01000001">
    <property type="protein sequence ID" value="MCX2976815.1"/>
    <property type="molecule type" value="Genomic_DNA"/>
</dbReference>
<dbReference type="PANTHER" id="PTHR42760">
    <property type="entry name" value="SHORT-CHAIN DEHYDROGENASES/REDUCTASES FAMILY MEMBER"/>
    <property type="match status" value="1"/>
</dbReference>
<protein>
    <submittedName>
        <fullName evidence="3">SDR family oxidoreductase</fullName>
    </submittedName>
</protein>
<dbReference type="PRINTS" id="PR00081">
    <property type="entry name" value="GDHRDH"/>
</dbReference>
<dbReference type="RefSeq" id="WP_279248556.1">
    <property type="nucleotide sequence ID" value="NZ_SHNO01000001.1"/>
</dbReference>
<dbReference type="Proteomes" id="UP001143304">
    <property type="component" value="Unassembled WGS sequence"/>
</dbReference>
<keyword evidence="4" id="KW-1185">Reference proteome</keyword>
<accession>A0ABT3T3T0</accession>
<proteinExistence type="inferred from homology"/>
<evidence type="ECO:0000256" key="1">
    <source>
        <dbReference type="ARBA" id="ARBA00006484"/>
    </source>
</evidence>
<dbReference type="PRINTS" id="PR00080">
    <property type="entry name" value="SDRFAMILY"/>
</dbReference>
<dbReference type="CDD" id="cd05233">
    <property type="entry name" value="SDR_c"/>
    <property type="match status" value="1"/>
</dbReference>